<evidence type="ECO:0000313" key="12">
    <source>
        <dbReference type="Proteomes" id="UP000324376"/>
    </source>
</evidence>
<keyword evidence="6 11" id="KW-0378">Hydrolase</keyword>
<dbReference type="GO" id="GO:0004527">
    <property type="term" value="F:exonuclease activity"/>
    <property type="evidence" value="ECO:0007669"/>
    <property type="project" value="UniProtKB-KW"/>
</dbReference>
<dbReference type="InterPro" id="IPR051547">
    <property type="entry name" value="TDP2-like"/>
</dbReference>
<keyword evidence="4" id="KW-0479">Metal-binding</keyword>
<sequence>MRKLVNRFVFLLNSIVAFALLLSYLLPYISPKTFPLLSVLSLTVPILILINALFMVYWILLVNRRFLLSFIVLLLGISHVFSLYKFRGKSVKADKENTLSLLSYNVHSFNRFEWIDNERIPQEISALVKEQNPDIFCGQEFYNNPDIDFSQYPYSYQDFNNDNGELALVILSKYPIINKGSLQFEGTANNIIFSDIVVQMDTLRVYNVHLQSHRITPSTDAIAKEGSQKLLSRMQMSFIKQQQQVDLLTDHIKTSPYKVMVMGDFNNSAYSYVYNTVLAQGLKDAFKEAGKGFGKTYEFKLFPVRIDFILVEEEFEVLTFKSFDTKLSDHYPVVTKIQL</sequence>
<comment type="cofactor">
    <cofactor evidence="2">
        <name>Mg(2+)</name>
        <dbReference type="ChEBI" id="CHEBI:18420"/>
    </cofactor>
</comment>
<dbReference type="AlphaFoldDB" id="A0A5S5C0Z8"/>
<evidence type="ECO:0000256" key="5">
    <source>
        <dbReference type="ARBA" id="ARBA00022763"/>
    </source>
</evidence>
<gene>
    <name evidence="11" type="ORF">BD809_10699</name>
</gene>
<dbReference type="Gene3D" id="3.60.10.10">
    <property type="entry name" value="Endonuclease/exonuclease/phosphatase"/>
    <property type="match status" value="1"/>
</dbReference>
<evidence type="ECO:0000256" key="9">
    <source>
        <dbReference type="SAM" id="Phobius"/>
    </source>
</evidence>
<dbReference type="GO" id="GO:0004519">
    <property type="term" value="F:endonuclease activity"/>
    <property type="evidence" value="ECO:0007669"/>
    <property type="project" value="UniProtKB-KW"/>
</dbReference>
<evidence type="ECO:0000256" key="4">
    <source>
        <dbReference type="ARBA" id="ARBA00022723"/>
    </source>
</evidence>
<dbReference type="PANTHER" id="PTHR15822">
    <property type="entry name" value="TRAF AND TNF RECEPTOR-ASSOCIATED PROTEIN"/>
    <property type="match status" value="1"/>
</dbReference>
<keyword evidence="7" id="KW-0460">Magnesium</keyword>
<feature type="transmembrane region" description="Helical" evidence="9">
    <location>
        <begin position="66"/>
        <end position="86"/>
    </location>
</feature>
<evidence type="ECO:0000256" key="1">
    <source>
        <dbReference type="ARBA" id="ARBA00001936"/>
    </source>
</evidence>
<dbReference type="InterPro" id="IPR005135">
    <property type="entry name" value="Endo/exonuclease/phosphatase"/>
</dbReference>
<feature type="transmembrane region" description="Helical" evidence="9">
    <location>
        <begin position="36"/>
        <end position="60"/>
    </location>
</feature>
<dbReference type="GO" id="GO:0046872">
    <property type="term" value="F:metal ion binding"/>
    <property type="evidence" value="ECO:0007669"/>
    <property type="project" value="UniProtKB-KW"/>
</dbReference>
<keyword evidence="8" id="KW-0234">DNA repair</keyword>
<comment type="cofactor">
    <cofactor evidence="1">
        <name>Mn(2+)</name>
        <dbReference type="ChEBI" id="CHEBI:29035"/>
    </cofactor>
</comment>
<accession>A0A5S5C0Z8</accession>
<proteinExistence type="predicted"/>
<evidence type="ECO:0000256" key="6">
    <source>
        <dbReference type="ARBA" id="ARBA00022801"/>
    </source>
</evidence>
<protein>
    <submittedName>
        <fullName evidence="11">Endonuclease/exonuclease/phosphatase family metal-dependent hydrolase</fullName>
    </submittedName>
</protein>
<evidence type="ECO:0000256" key="3">
    <source>
        <dbReference type="ARBA" id="ARBA00022722"/>
    </source>
</evidence>
<feature type="domain" description="Endonuclease/exonuclease/phosphatase" evidence="10">
    <location>
        <begin position="102"/>
        <end position="330"/>
    </location>
</feature>
<dbReference type="Proteomes" id="UP000324376">
    <property type="component" value="Unassembled WGS sequence"/>
</dbReference>
<keyword evidence="12" id="KW-1185">Reference proteome</keyword>
<evidence type="ECO:0000313" key="11">
    <source>
        <dbReference type="EMBL" id="TYP72849.1"/>
    </source>
</evidence>
<keyword evidence="9" id="KW-1133">Transmembrane helix</keyword>
<dbReference type="EMBL" id="VNHU01000006">
    <property type="protein sequence ID" value="TYP72849.1"/>
    <property type="molecule type" value="Genomic_DNA"/>
</dbReference>
<keyword evidence="9" id="KW-0472">Membrane</keyword>
<dbReference type="InterPro" id="IPR036691">
    <property type="entry name" value="Endo/exonu/phosph_ase_sf"/>
</dbReference>
<dbReference type="OrthoDB" id="635146at2"/>
<evidence type="ECO:0000256" key="7">
    <source>
        <dbReference type="ARBA" id="ARBA00022842"/>
    </source>
</evidence>
<dbReference type="Pfam" id="PF03372">
    <property type="entry name" value="Exo_endo_phos"/>
    <property type="match status" value="1"/>
</dbReference>
<keyword evidence="11" id="KW-0269">Exonuclease</keyword>
<dbReference type="GO" id="GO:0006281">
    <property type="term" value="P:DNA repair"/>
    <property type="evidence" value="ECO:0007669"/>
    <property type="project" value="UniProtKB-KW"/>
</dbReference>
<dbReference type="CDD" id="cd09084">
    <property type="entry name" value="EEP-2"/>
    <property type="match status" value="1"/>
</dbReference>
<keyword evidence="3" id="KW-0540">Nuclease</keyword>
<comment type="caution">
    <text evidence="11">The sequence shown here is derived from an EMBL/GenBank/DDBJ whole genome shotgun (WGS) entry which is preliminary data.</text>
</comment>
<name>A0A5S5C0Z8_9FLAO</name>
<dbReference type="SUPFAM" id="SSF56219">
    <property type="entry name" value="DNase I-like"/>
    <property type="match status" value="1"/>
</dbReference>
<dbReference type="PANTHER" id="PTHR15822:SF4">
    <property type="entry name" value="TYROSYL-DNA PHOSPHODIESTERASE 2"/>
    <property type="match status" value="1"/>
</dbReference>
<organism evidence="11 12">
    <name type="scientific">Aquimarina intermedia</name>
    <dbReference type="NCBI Taxonomy" id="350814"/>
    <lineage>
        <taxon>Bacteria</taxon>
        <taxon>Pseudomonadati</taxon>
        <taxon>Bacteroidota</taxon>
        <taxon>Flavobacteriia</taxon>
        <taxon>Flavobacteriales</taxon>
        <taxon>Flavobacteriaceae</taxon>
        <taxon>Aquimarina</taxon>
    </lineage>
</organism>
<keyword evidence="5" id="KW-0227">DNA damage</keyword>
<evidence type="ECO:0000259" key="10">
    <source>
        <dbReference type="Pfam" id="PF03372"/>
    </source>
</evidence>
<feature type="transmembrane region" description="Helical" evidence="9">
    <location>
        <begin position="6"/>
        <end position="29"/>
    </location>
</feature>
<reference evidence="11 12" key="1">
    <citation type="submission" date="2019-07" db="EMBL/GenBank/DDBJ databases">
        <title>Genomic Encyclopedia of Archaeal and Bacterial Type Strains, Phase II (KMG-II): from individual species to whole genera.</title>
        <authorList>
            <person name="Goeker M."/>
        </authorList>
    </citation>
    <scope>NUCLEOTIDE SEQUENCE [LARGE SCALE GENOMIC DNA]</scope>
    <source>
        <strain evidence="11 12">DSM 17527</strain>
    </source>
</reference>
<evidence type="ECO:0000256" key="8">
    <source>
        <dbReference type="ARBA" id="ARBA00023204"/>
    </source>
</evidence>
<keyword evidence="11" id="KW-0255">Endonuclease</keyword>
<evidence type="ECO:0000256" key="2">
    <source>
        <dbReference type="ARBA" id="ARBA00001946"/>
    </source>
</evidence>
<keyword evidence="9" id="KW-0812">Transmembrane</keyword>